<dbReference type="EMBL" id="LT594622">
    <property type="protein sequence ID" value="SBT86971.1"/>
    <property type="molecule type" value="Genomic_DNA"/>
</dbReference>
<dbReference type="EMBL" id="FLQW01003377">
    <property type="protein sequence ID" value="SBS95569.1"/>
    <property type="molecule type" value="Genomic_DNA"/>
</dbReference>
<dbReference type="RefSeq" id="XP_028860054.1">
    <property type="nucleotide sequence ID" value="XM_029008501.1"/>
</dbReference>
<dbReference type="Proteomes" id="UP000078597">
    <property type="component" value="Unassembled WGS sequence"/>
</dbReference>
<feature type="compositionally biased region" description="Basic and acidic residues" evidence="2">
    <location>
        <begin position="670"/>
        <end position="686"/>
    </location>
</feature>
<reference evidence="3" key="2">
    <citation type="submission" date="2016-05" db="EMBL/GenBank/DDBJ databases">
        <authorList>
            <person name="Lavstsen T."/>
            <person name="Jespersen J.S."/>
        </authorList>
    </citation>
    <scope>NUCLEOTIDE SEQUENCE [LARGE SCALE GENOMIC DNA]</scope>
</reference>
<evidence type="ECO:0000256" key="2">
    <source>
        <dbReference type="SAM" id="MobiDB-lite"/>
    </source>
</evidence>
<evidence type="ECO:0000313" key="4">
    <source>
        <dbReference type="EMBL" id="SBT86971.1"/>
    </source>
</evidence>
<dbReference type="OMA" id="YIAYSSY"/>
<dbReference type="OrthoDB" id="371103at2759"/>
<organism evidence="3 5">
    <name type="scientific">Plasmodium malariae</name>
    <dbReference type="NCBI Taxonomy" id="5858"/>
    <lineage>
        <taxon>Eukaryota</taxon>
        <taxon>Sar</taxon>
        <taxon>Alveolata</taxon>
        <taxon>Apicomplexa</taxon>
        <taxon>Aconoidasida</taxon>
        <taxon>Haemosporida</taxon>
        <taxon>Plasmodiidae</taxon>
        <taxon>Plasmodium</taxon>
        <taxon>Plasmodium (Plasmodium)</taxon>
    </lineage>
</organism>
<gene>
    <name evidence="4" type="primary">PmUG01_01026500</name>
    <name evidence="3" type="ORF">PMALA_047870</name>
    <name evidence="4" type="ORF">PMUG01_01026500</name>
</gene>
<feature type="region of interest" description="Disordered" evidence="2">
    <location>
        <begin position="661"/>
        <end position="686"/>
    </location>
</feature>
<dbReference type="AlphaFoldDB" id="A0A1A8WTC1"/>
<evidence type="ECO:0000313" key="6">
    <source>
        <dbReference type="Proteomes" id="UP000219813"/>
    </source>
</evidence>
<dbReference type="KEGG" id="pmal:PMUG01_01026500"/>
<sequence>MKNEENGEGSLNIPGYYYDKKKNRYFLIDNELKKQLKKEEFTRLINDAKNKNRQTKIEEHKEFVKKKFHQIHGIKEMKKKKKNANTHKSNIKNNENENYMLLNKNYNILNNEGKNLHLINNELTFLKRSVSENQNIYNIIMRIRNYNFMENSILSLPPIFINCNCCEYIHVQNLCELQSNYNSTDQQNEIKSLDNQKASHFLNIKRDDNIDVLLNDFKCFNLSQKLMDGNKRKYKLQLEEFNNELFNVNKKYRKQSICSNKTELVRSNYSSNKKIFPHRFSLQHVKRENIISNGCHSIDEHLLIPKMYGRTYERLNSYNIENIKSKITANRYKANFYYFFNSNNNNGSNYVSLDENSSMNEMNNTNNVSGRQWFTFNNASNDMNYLEPGDYPNIEEENLTVRNLDAITNETRVSKTYKPSESFFYLFSNPQYEDIIFSTTKENNFSFSLGAVDLNKFVQKNKKSPMNDIIHENVYYNTDTKYLCSYSKEQSELLCISPQLLSHFNIFNSEYIAYSSYANTKNEKSLMCLLSIKSFFQCTPKIETYNFISEINYFKLFPSMEDNYYTHKDINYSSTCTNDGYSYHHNNKIDKIFICGSFPSFSFSAIKDSVPYCIWDSKKLKVRDLLSLNEDITAYVDNILNAKQPLTYLTHENNSHKKLILHSKKGKEKGKKEIENEHENERKSSYDYYENDTKKKYDNKNKYYSKDLNNNNNLIHLSKWEASKKRHENFAEKSNYVVHNRLNKSSPKKLSTLNINDKARNYNKHNISHNFHALNSPKYNYNDNKKKGICCESVRKSNNNIFLCCNTEYLYLCDLRCNFLNTISKLKHNEGFVNKIYSLSNNYQYILSKTNNHIGLYDMRCVPYKCNDELKNNLLVTYERFIDNDNLKKHLNDFYVIDNEQYIVSLDTYTNSVYIYDIMNSTHKIINLDGNCEYSKTNILHSYINLSKIPYIYSRDEHNDDYYNYYKKIMNETKATDSKHINHFNPLKSYPKKDLFIGLNVQSILPIFYVKQKYSKHNFISINEGGFICTINI</sequence>
<dbReference type="GeneID" id="39866417"/>
<accession>A0A1A8WTC1</accession>
<reference evidence="5" key="1">
    <citation type="submission" date="2016-05" db="EMBL/GenBank/DDBJ databases">
        <authorList>
            <person name="Naeem Raeece"/>
        </authorList>
    </citation>
    <scope>NUCLEOTIDE SEQUENCE [LARGE SCALE GENOMIC DNA]</scope>
</reference>
<protein>
    <submittedName>
        <fullName evidence="3">Uncharacterized protein</fullName>
    </submittedName>
</protein>
<dbReference type="VEuPathDB" id="PlasmoDB:PmUG01_01026500"/>
<feature type="coiled-coil region" evidence="1">
    <location>
        <begin position="38"/>
        <end position="112"/>
    </location>
</feature>
<keyword evidence="1" id="KW-0175">Coiled coil</keyword>
<keyword evidence="6" id="KW-1185">Reference proteome</keyword>
<proteinExistence type="predicted"/>
<evidence type="ECO:0000313" key="5">
    <source>
        <dbReference type="Proteomes" id="UP000078597"/>
    </source>
</evidence>
<dbReference type="Proteomes" id="UP000219813">
    <property type="component" value="Chromosome 1"/>
</dbReference>
<reference evidence="4 6" key="3">
    <citation type="submission" date="2016-06" db="EMBL/GenBank/DDBJ databases">
        <authorList>
            <consortium name="Pathogen Informatics"/>
        </authorList>
    </citation>
    <scope>NUCLEOTIDE SEQUENCE [LARGE SCALE GENOMIC DNA]</scope>
</reference>
<evidence type="ECO:0000256" key="1">
    <source>
        <dbReference type="SAM" id="Coils"/>
    </source>
</evidence>
<name>A0A1A8WTC1_PLAMA</name>
<evidence type="ECO:0000313" key="3">
    <source>
        <dbReference type="EMBL" id="SBS95569.1"/>
    </source>
</evidence>